<keyword evidence="5 7" id="KW-0560">Oxidoreductase</keyword>
<gene>
    <name evidence="7" type="ORF">ACFO8M_23840</name>
</gene>
<dbReference type="Proteomes" id="UP001595712">
    <property type="component" value="Unassembled WGS sequence"/>
</dbReference>
<evidence type="ECO:0000256" key="1">
    <source>
        <dbReference type="ARBA" id="ARBA00001974"/>
    </source>
</evidence>
<evidence type="ECO:0000256" key="4">
    <source>
        <dbReference type="ARBA" id="ARBA00022827"/>
    </source>
</evidence>
<dbReference type="Pfam" id="PF07992">
    <property type="entry name" value="Pyr_redox_2"/>
    <property type="match status" value="1"/>
</dbReference>
<evidence type="ECO:0000256" key="2">
    <source>
        <dbReference type="ARBA" id="ARBA00005272"/>
    </source>
</evidence>
<keyword evidence="8" id="KW-1185">Reference proteome</keyword>
<comment type="caution">
    <text evidence="7">The sequence shown here is derived from an EMBL/GenBank/DDBJ whole genome shotgun (WGS) entry which is preliminary data.</text>
</comment>
<dbReference type="RefSeq" id="WP_387980189.1">
    <property type="nucleotide sequence ID" value="NZ_JBHRWO010000021.1"/>
</dbReference>
<dbReference type="InterPro" id="IPR036188">
    <property type="entry name" value="FAD/NAD-bd_sf"/>
</dbReference>
<proteinExistence type="inferred from homology"/>
<accession>A0ABV7Q8Q1</accession>
<evidence type="ECO:0000313" key="7">
    <source>
        <dbReference type="EMBL" id="MFC3495527.1"/>
    </source>
</evidence>
<dbReference type="EC" id="1.6.5.-" evidence="7"/>
<dbReference type="EMBL" id="JBHRWO010000021">
    <property type="protein sequence ID" value="MFC3495527.1"/>
    <property type="molecule type" value="Genomic_DNA"/>
</dbReference>
<organism evidence="7 8">
    <name type="scientific">Glycomyces rhizosphaerae</name>
    <dbReference type="NCBI Taxonomy" id="2054422"/>
    <lineage>
        <taxon>Bacteria</taxon>
        <taxon>Bacillati</taxon>
        <taxon>Actinomycetota</taxon>
        <taxon>Actinomycetes</taxon>
        <taxon>Glycomycetales</taxon>
        <taxon>Glycomycetaceae</taxon>
        <taxon>Glycomyces</taxon>
    </lineage>
</organism>
<evidence type="ECO:0000256" key="5">
    <source>
        <dbReference type="ARBA" id="ARBA00023002"/>
    </source>
</evidence>
<dbReference type="Gene3D" id="3.50.50.100">
    <property type="match status" value="1"/>
</dbReference>
<dbReference type="SUPFAM" id="SSF51905">
    <property type="entry name" value="FAD/NAD(P)-binding domain"/>
    <property type="match status" value="1"/>
</dbReference>
<comment type="cofactor">
    <cofactor evidence="1">
        <name>FAD</name>
        <dbReference type="ChEBI" id="CHEBI:57692"/>
    </cofactor>
</comment>
<evidence type="ECO:0000313" key="8">
    <source>
        <dbReference type="Proteomes" id="UP001595712"/>
    </source>
</evidence>
<sequence>MGHRILMLGAGYAGLTAARRLGTLLRGTDAEIVLVNDRTDFVERLRLHQVAAGQDLPRYELAELLRGTGVRRHCARVESVDVDRRTVTADGEPLAYDTLVYGLGSSGAPMPDAEHVWSAASPVSAMRLRGRLTRAAAGERVLVVGGGLTGLEVAAEIAEARPELSVALATSGGLGDRLVPGARAHLRKGFARLGIEVFEGVRVERFTEAGAILADGSVVAADIAIGATGFAPNPIAAASGLEVDGRGQVVVDAAMRSVSHPEVFAIGDAALAPGPGDRPLRMSCSSGMPTGWLAAGHLAAAIAGRRPPTLRVRYFHQTISLGRRDAVVQFVTADDRPRRAYLTGPVAVRYKEALCRVAVWSFAHDLPAGRRGTAAAQRVPGV</sequence>
<protein>
    <submittedName>
        <fullName evidence="7">NAD(P)/FAD-dependent oxidoreductase</fullName>
        <ecNumber evidence="7">1.6.5.-</ecNumber>
    </submittedName>
</protein>
<keyword evidence="3" id="KW-0285">Flavoprotein</keyword>
<keyword evidence="4" id="KW-0274">FAD</keyword>
<reference evidence="8" key="1">
    <citation type="journal article" date="2019" name="Int. J. Syst. Evol. Microbiol.">
        <title>The Global Catalogue of Microorganisms (GCM) 10K type strain sequencing project: providing services to taxonomists for standard genome sequencing and annotation.</title>
        <authorList>
            <consortium name="The Broad Institute Genomics Platform"/>
            <consortium name="The Broad Institute Genome Sequencing Center for Infectious Disease"/>
            <person name="Wu L."/>
            <person name="Ma J."/>
        </authorList>
    </citation>
    <scope>NUCLEOTIDE SEQUENCE [LARGE SCALE GENOMIC DNA]</scope>
    <source>
        <strain evidence="8">CGMCC 4.7396</strain>
    </source>
</reference>
<evidence type="ECO:0000259" key="6">
    <source>
        <dbReference type="Pfam" id="PF07992"/>
    </source>
</evidence>
<dbReference type="PRINTS" id="PR00368">
    <property type="entry name" value="FADPNR"/>
</dbReference>
<dbReference type="InterPro" id="IPR051169">
    <property type="entry name" value="NADH-Q_oxidoreductase"/>
</dbReference>
<feature type="domain" description="FAD/NAD(P)-binding" evidence="6">
    <location>
        <begin position="4"/>
        <end position="272"/>
    </location>
</feature>
<evidence type="ECO:0000256" key="3">
    <source>
        <dbReference type="ARBA" id="ARBA00022630"/>
    </source>
</evidence>
<dbReference type="GO" id="GO:0016491">
    <property type="term" value="F:oxidoreductase activity"/>
    <property type="evidence" value="ECO:0007669"/>
    <property type="project" value="UniProtKB-KW"/>
</dbReference>
<dbReference type="PRINTS" id="PR00469">
    <property type="entry name" value="PNDRDTASEII"/>
</dbReference>
<dbReference type="PANTHER" id="PTHR42913">
    <property type="entry name" value="APOPTOSIS-INDUCING FACTOR 1"/>
    <property type="match status" value="1"/>
</dbReference>
<dbReference type="PANTHER" id="PTHR42913:SF3">
    <property type="entry name" value="64 KDA MITOCHONDRIAL NADH DEHYDROGENASE (EUROFUNG)"/>
    <property type="match status" value="1"/>
</dbReference>
<dbReference type="InterPro" id="IPR023753">
    <property type="entry name" value="FAD/NAD-binding_dom"/>
</dbReference>
<comment type="similarity">
    <text evidence="2">Belongs to the NADH dehydrogenase family.</text>
</comment>
<name>A0ABV7Q8Q1_9ACTN</name>